<evidence type="ECO:0000313" key="8">
    <source>
        <dbReference type="EMBL" id="ORX36797.1"/>
    </source>
</evidence>
<sequence length="295" mass="33247">MVVDHHHPVADAIVSLTGVLYFSAWSLSFYPQVILNYRRKQTSGLSPDFAYINPLGHLALTVWSWGMYFNPVARHQYRDRHGGHAPQVSKSDLAFSLHASILSAITLVQVWYYGYKNRPRRRSKSNASSATAESEPLLGRTISKDVFLPADPVIPSKVVQLGIYLILIACFVTAIMVWAGRLQLLDWLYFVSSMKLVISLVKYIPQVILNWQLRSVEGFAIGTIITDFMGSVLSFIQLVVSSIYIEHDPTGIIANPVKLGLSIISLVFDIIFLVQNYWLFAGRRIEQANEQEESD</sequence>
<name>A0A1Y1UGY4_9TREE</name>
<feature type="transmembrane region" description="Helical" evidence="7">
    <location>
        <begin position="12"/>
        <end position="30"/>
    </location>
</feature>
<comment type="subcellular location">
    <subcellularLocation>
        <location evidence="1">Endomembrane system</location>
        <topology evidence="1">Multi-pass membrane protein</topology>
    </subcellularLocation>
</comment>
<keyword evidence="9" id="KW-1185">Reference proteome</keyword>
<dbReference type="STRING" id="4999.A0A1Y1UGY4"/>
<keyword evidence="6 7" id="KW-0472">Membrane</keyword>
<dbReference type="GeneID" id="33559424"/>
<feature type="transmembrane region" description="Helical" evidence="7">
    <location>
        <begin position="51"/>
        <end position="73"/>
    </location>
</feature>
<evidence type="ECO:0000256" key="4">
    <source>
        <dbReference type="ARBA" id="ARBA00022737"/>
    </source>
</evidence>
<keyword evidence="5 7" id="KW-1133">Transmembrane helix</keyword>
<comment type="caution">
    <text evidence="8">The sequence shown here is derived from an EMBL/GenBank/DDBJ whole genome shotgun (WGS) entry which is preliminary data.</text>
</comment>
<reference evidence="8 9" key="1">
    <citation type="submission" date="2017-03" db="EMBL/GenBank/DDBJ databases">
        <title>Widespread Adenine N6-methylation of Active Genes in Fungi.</title>
        <authorList>
            <consortium name="DOE Joint Genome Institute"/>
            <person name="Mondo S.J."/>
            <person name="Dannebaum R.O."/>
            <person name="Kuo R.C."/>
            <person name="Louie K.B."/>
            <person name="Bewick A.J."/>
            <person name="Labutti K."/>
            <person name="Haridas S."/>
            <person name="Kuo A."/>
            <person name="Salamov A."/>
            <person name="Ahrendt S.R."/>
            <person name="Lau R."/>
            <person name="Bowen B.P."/>
            <person name="Lipzen A."/>
            <person name="Sullivan W."/>
            <person name="Andreopoulos W.B."/>
            <person name="Clum A."/>
            <person name="Lindquist E."/>
            <person name="Daum C."/>
            <person name="Northen T.R."/>
            <person name="Ramamoorthy G."/>
            <person name="Schmitz R.J."/>
            <person name="Gryganskyi A."/>
            <person name="Culley D."/>
            <person name="Magnuson J."/>
            <person name="James T.Y."/>
            <person name="O'Malley M.A."/>
            <person name="Stajich J.E."/>
            <person name="Spatafora J.W."/>
            <person name="Visel A."/>
            <person name="Grigoriev I.V."/>
        </authorList>
    </citation>
    <scope>NUCLEOTIDE SEQUENCE [LARGE SCALE GENOMIC DNA]</scope>
    <source>
        <strain evidence="8 9">NRRL Y-17943</strain>
    </source>
</reference>
<feature type="transmembrane region" description="Helical" evidence="7">
    <location>
        <begin position="259"/>
        <end position="280"/>
    </location>
</feature>
<gene>
    <name evidence="8" type="ORF">BD324DRAFT_645790</name>
</gene>
<proteinExistence type="predicted"/>
<dbReference type="GO" id="GO:0015184">
    <property type="term" value="F:L-cystine transmembrane transporter activity"/>
    <property type="evidence" value="ECO:0007669"/>
    <property type="project" value="TreeGrafter"/>
</dbReference>
<dbReference type="PANTHER" id="PTHR13131:SF5">
    <property type="entry name" value="CYSTINOSIN"/>
    <property type="match status" value="1"/>
</dbReference>
<protein>
    <submittedName>
        <fullName evidence="8">Putative L-cystine transporter</fullName>
    </submittedName>
</protein>
<dbReference type="SMART" id="SM00679">
    <property type="entry name" value="CTNS"/>
    <property type="match status" value="2"/>
</dbReference>
<organism evidence="8 9">
    <name type="scientific">Kockovaella imperatae</name>
    <dbReference type="NCBI Taxonomy" id="4999"/>
    <lineage>
        <taxon>Eukaryota</taxon>
        <taxon>Fungi</taxon>
        <taxon>Dikarya</taxon>
        <taxon>Basidiomycota</taxon>
        <taxon>Agaricomycotina</taxon>
        <taxon>Tremellomycetes</taxon>
        <taxon>Tremellales</taxon>
        <taxon>Cuniculitremaceae</taxon>
        <taxon>Kockovaella</taxon>
    </lineage>
</organism>
<evidence type="ECO:0000313" key="9">
    <source>
        <dbReference type="Proteomes" id="UP000193218"/>
    </source>
</evidence>
<dbReference type="AlphaFoldDB" id="A0A1Y1UGY4"/>
<feature type="transmembrane region" description="Helical" evidence="7">
    <location>
        <begin position="187"/>
        <end position="204"/>
    </location>
</feature>
<feature type="transmembrane region" description="Helical" evidence="7">
    <location>
        <begin position="161"/>
        <end position="181"/>
    </location>
</feature>
<dbReference type="InterPro" id="IPR006603">
    <property type="entry name" value="PQ-loop_rpt"/>
</dbReference>
<feature type="transmembrane region" description="Helical" evidence="7">
    <location>
        <begin position="93"/>
        <end position="115"/>
    </location>
</feature>
<dbReference type="Gene3D" id="1.20.1280.290">
    <property type="match status" value="2"/>
</dbReference>
<dbReference type="RefSeq" id="XP_021870866.1">
    <property type="nucleotide sequence ID" value="XM_022017615.1"/>
</dbReference>
<dbReference type="OrthoDB" id="75720at2759"/>
<evidence type="ECO:0000256" key="7">
    <source>
        <dbReference type="SAM" id="Phobius"/>
    </source>
</evidence>
<feature type="transmembrane region" description="Helical" evidence="7">
    <location>
        <begin position="216"/>
        <end position="239"/>
    </location>
</feature>
<keyword evidence="2" id="KW-0813">Transport</keyword>
<evidence type="ECO:0000256" key="3">
    <source>
        <dbReference type="ARBA" id="ARBA00022692"/>
    </source>
</evidence>
<evidence type="ECO:0000256" key="6">
    <source>
        <dbReference type="ARBA" id="ARBA00023136"/>
    </source>
</evidence>
<dbReference type="GO" id="GO:0000324">
    <property type="term" value="C:fungal-type vacuole"/>
    <property type="evidence" value="ECO:0007669"/>
    <property type="project" value="TreeGrafter"/>
</dbReference>
<dbReference type="EMBL" id="NBSH01000007">
    <property type="protein sequence ID" value="ORX36797.1"/>
    <property type="molecule type" value="Genomic_DNA"/>
</dbReference>
<evidence type="ECO:0000256" key="5">
    <source>
        <dbReference type="ARBA" id="ARBA00022989"/>
    </source>
</evidence>
<accession>A0A1Y1UGY4</accession>
<dbReference type="Pfam" id="PF04193">
    <property type="entry name" value="PQ-loop"/>
    <property type="match status" value="2"/>
</dbReference>
<keyword evidence="3 7" id="KW-0812">Transmembrane</keyword>
<evidence type="ECO:0000256" key="1">
    <source>
        <dbReference type="ARBA" id="ARBA00004127"/>
    </source>
</evidence>
<evidence type="ECO:0000256" key="2">
    <source>
        <dbReference type="ARBA" id="ARBA00022448"/>
    </source>
</evidence>
<dbReference type="PANTHER" id="PTHR13131">
    <property type="entry name" value="CYSTINOSIN"/>
    <property type="match status" value="1"/>
</dbReference>
<keyword evidence="4" id="KW-0677">Repeat</keyword>
<dbReference type="InParanoid" id="A0A1Y1UGY4"/>
<dbReference type="Proteomes" id="UP000193218">
    <property type="component" value="Unassembled WGS sequence"/>
</dbReference>
<dbReference type="InterPro" id="IPR005282">
    <property type="entry name" value="LC_transporter"/>
</dbReference>
<dbReference type="GO" id="GO:0005774">
    <property type="term" value="C:vacuolar membrane"/>
    <property type="evidence" value="ECO:0007669"/>
    <property type="project" value="TreeGrafter"/>
</dbReference>
<dbReference type="GO" id="GO:0012505">
    <property type="term" value="C:endomembrane system"/>
    <property type="evidence" value="ECO:0007669"/>
    <property type="project" value="UniProtKB-SubCell"/>
</dbReference>